<dbReference type="PATRIC" id="fig|1302648.3.peg.1810"/>
<feature type="transmembrane region" description="Helical" evidence="1">
    <location>
        <begin position="88"/>
        <end position="113"/>
    </location>
</feature>
<evidence type="ECO:0000313" key="3">
    <source>
        <dbReference type="Proteomes" id="UP000029381"/>
    </source>
</evidence>
<feature type="transmembrane region" description="Helical" evidence="1">
    <location>
        <begin position="28"/>
        <end position="49"/>
    </location>
</feature>
<keyword evidence="1" id="KW-0472">Membrane</keyword>
<evidence type="ECO:0000256" key="1">
    <source>
        <dbReference type="SAM" id="Phobius"/>
    </source>
</evidence>
<protein>
    <recommendedName>
        <fullName evidence="4">PTS cellobiose transporter subunit IIA</fullName>
    </recommendedName>
</protein>
<organism evidence="2 3">
    <name type="scientific">Tetragenococcus muriaticus 3MR10-3</name>
    <dbReference type="NCBI Taxonomy" id="1302648"/>
    <lineage>
        <taxon>Bacteria</taxon>
        <taxon>Bacillati</taxon>
        <taxon>Bacillota</taxon>
        <taxon>Bacilli</taxon>
        <taxon>Lactobacillales</taxon>
        <taxon>Enterococcaceae</taxon>
        <taxon>Tetragenococcus</taxon>
    </lineage>
</organism>
<feature type="transmembrane region" description="Helical" evidence="1">
    <location>
        <begin position="55"/>
        <end position="76"/>
    </location>
</feature>
<dbReference type="EMBL" id="JPVT01000200">
    <property type="protein sequence ID" value="KFN89726.1"/>
    <property type="molecule type" value="Genomic_DNA"/>
</dbReference>
<sequence>MRKDRKIQIEENKKNFSIKSMYFNRYLLVRYIIALFFFTNIYWLISLLMSSSPLFFIPLSLMLILLSSVAEQIKILNNHTNQATNTKYCFKVLLITNVLLMFLSSFSTTFTHLYPFLINQMKSQILVLSILAIEVLLSGIILYRLHQIKNNEDRHYHRIKQYEEIMQT</sequence>
<accession>A0A091BVQ1</accession>
<keyword evidence="3" id="KW-1185">Reference proteome</keyword>
<keyword evidence="1" id="KW-0812">Transmembrane</keyword>
<keyword evidence="1" id="KW-1133">Transmembrane helix</keyword>
<name>A0A091BVQ1_9ENTE</name>
<gene>
    <name evidence="2" type="ORF">TMU3MR103_1849</name>
</gene>
<comment type="caution">
    <text evidence="2">The sequence shown here is derived from an EMBL/GenBank/DDBJ whole genome shotgun (WGS) entry which is preliminary data.</text>
</comment>
<dbReference type="Proteomes" id="UP000029381">
    <property type="component" value="Unassembled WGS sequence"/>
</dbReference>
<dbReference type="AlphaFoldDB" id="A0A091BVQ1"/>
<reference evidence="2 3" key="1">
    <citation type="submission" date="2014-08" db="EMBL/GenBank/DDBJ databases">
        <title>Genome sequence of Tetragenococcus muriaticus.</title>
        <authorList>
            <person name="Chuea-nongthon C."/>
            <person name="Rodtong S."/>
            <person name="Yongsawatdigul J."/>
            <person name="Steele J.L."/>
            <person name="Liu X.-y."/>
            <person name="Speers J."/>
            <person name="Glasner J.D."/>
            <person name="Neeno-Eckwall E.C."/>
        </authorList>
    </citation>
    <scope>NUCLEOTIDE SEQUENCE [LARGE SCALE GENOMIC DNA]</scope>
    <source>
        <strain evidence="2 3">3MR10-3</strain>
    </source>
</reference>
<evidence type="ECO:0000313" key="2">
    <source>
        <dbReference type="EMBL" id="KFN89726.1"/>
    </source>
</evidence>
<feature type="transmembrane region" description="Helical" evidence="1">
    <location>
        <begin position="125"/>
        <end position="145"/>
    </location>
</feature>
<proteinExistence type="predicted"/>
<evidence type="ECO:0008006" key="4">
    <source>
        <dbReference type="Google" id="ProtNLM"/>
    </source>
</evidence>